<evidence type="ECO:0000313" key="2">
    <source>
        <dbReference type="Proteomes" id="UP000076532"/>
    </source>
</evidence>
<name>A0A166FQC4_9AGAM</name>
<gene>
    <name evidence="1" type="ORF">FIBSPDRAFT_37916</name>
</gene>
<evidence type="ECO:0000313" key="1">
    <source>
        <dbReference type="EMBL" id="KZP17049.1"/>
    </source>
</evidence>
<keyword evidence="2" id="KW-1185">Reference proteome</keyword>
<organism evidence="1 2">
    <name type="scientific">Athelia psychrophila</name>
    <dbReference type="NCBI Taxonomy" id="1759441"/>
    <lineage>
        <taxon>Eukaryota</taxon>
        <taxon>Fungi</taxon>
        <taxon>Dikarya</taxon>
        <taxon>Basidiomycota</taxon>
        <taxon>Agaricomycotina</taxon>
        <taxon>Agaricomycetes</taxon>
        <taxon>Agaricomycetidae</taxon>
        <taxon>Atheliales</taxon>
        <taxon>Atheliaceae</taxon>
        <taxon>Athelia</taxon>
    </lineage>
</organism>
<dbReference type="EMBL" id="KV417587">
    <property type="protein sequence ID" value="KZP17049.1"/>
    <property type="molecule type" value="Genomic_DNA"/>
</dbReference>
<accession>A0A166FQC4</accession>
<sequence>MHVKHFVWRVPSPLQTSPTLGTTHYLSTYGASNIEGTQVHLCDRAGRWSTTLRSMVFFIDRSGALHHAASGLAVDIVDDVPILRRNRPVSSCPNPWSRPLPEFSALGLRKTLCWPCAPRKIFISIQSLIFHHGSRRP</sequence>
<reference evidence="1 2" key="1">
    <citation type="journal article" date="2016" name="Mol. Biol. Evol.">
        <title>Comparative Genomics of Early-Diverging Mushroom-Forming Fungi Provides Insights into the Origins of Lignocellulose Decay Capabilities.</title>
        <authorList>
            <person name="Nagy L.G."/>
            <person name="Riley R."/>
            <person name="Tritt A."/>
            <person name="Adam C."/>
            <person name="Daum C."/>
            <person name="Floudas D."/>
            <person name="Sun H."/>
            <person name="Yadav J.S."/>
            <person name="Pangilinan J."/>
            <person name="Larsson K.H."/>
            <person name="Matsuura K."/>
            <person name="Barry K."/>
            <person name="Labutti K."/>
            <person name="Kuo R."/>
            <person name="Ohm R.A."/>
            <person name="Bhattacharya S.S."/>
            <person name="Shirouzu T."/>
            <person name="Yoshinaga Y."/>
            <person name="Martin F.M."/>
            <person name="Grigoriev I.V."/>
            <person name="Hibbett D.S."/>
        </authorList>
    </citation>
    <scope>NUCLEOTIDE SEQUENCE [LARGE SCALE GENOMIC DNA]</scope>
    <source>
        <strain evidence="1 2">CBS 109695</strain>
    </source>
</reference>
<protein>
    <submittedName>
        <fullName evidence="1">Uncharacterized protein</fullName>
    </submittedName>
</protein>
<dbReference type="OrthoDB" id="9895617at2759"/>
<proteinExistence type="predicted"/>
<dbReference type="AlphaFoldDB" id="A0A166FQC4"/>
<dbReference type="Proteomes" id="UP000076532">
    <property type="component" value="Unassembled WGS sequence"/>
</dbReference>